<dbReference type="Proteomes" id="UP000194236">
    <property type="component" value="Unassembled WGS sequence"/>
</dbReference>
<sequence>MEFTYIPNRDLIVLVDELYTVQCYRYQELAMNSTTTTTTTNLQNNNEDLKNGKVSVSEWSYAFGEPIIDIQTVQLDRWFIVILGEKNLLVLRDNGTLYFVKKFDSIPSCFCVFSNDKKDSLIILIGTQMSNMLVYQNDILRWATKIPFIPIAIRRANLNDITGSIVLLSDQGQLTVGYLGTNPSLRIIALPSLTSNSVNNEKIEEELRELKKMINFEQANLGYSQTDEQLNKFSNAINLKLIECESK</sequence>
<dbReference type="GO" id="GO:0034464">
    <property type="term" value="C:BBSome"/>
    <property type="evidence" value="ECO:0007669"/>
    <property type="project" value="InterPro"/>
</dbReference>
<keyword evidence="1" id="KW-0175">Coiled coil</keyword>
<dbReference type="InterPro" id="IPR026511">
    <property type="entry name" value="PTHB1"/>
</dbReference>
<comment type="caution">
    <text evidence="3">The sequence shown here is derived from an EMBL/GenBank/DDBJ whole genome shotgun (WGS) entry which is preliminary data.</text>
</comment>
<name>A0A1Y3BL14_EURMA</name>
<keyword evidence="4" id="KW-1185">Reference proteome</keyword>
<dbReference type="GO" id="GO:0060271">
    <property type="term" value="P:cilium assembly"/>
    <property type="evidence" value="ECO:0007669"/>
    <property type="project" value="TreeGrafter"/>
</dbReference>
<evidence type="ECO:0000256" key="1">
    <source>
        <dbReference type="SAM" id="Coils"/>
    </source>
</evidence>
<feature type="non-terminal residue" evidence="3">
    <location>
        <position position="247"/>
    </location>
</feature>
<reference evidence="3 4" key="1">
    <citation type="submission" date="2017-03" db="EMBL/GenBank/DDBJ databases">
        <title>Genome Survey of Euroglyphus maynei.</title>
        <authorList>
            <person name="Arlian L.G."/>
            <person name="Morgan M.S."/>
            <person name="Rider S.D."/>
        </authorList>
    </citation>
    <scope>NUCLEOTIDE SEQUENCE [LARGE SCALE GENOMIC DNA]</scope>
    <source>
        <strain evidence="3">Arlian Lab</strain>
        <tissue evidence="3">Whole body</tissue>
    </source>
</reference>
<dbReference type="EMBL" id="MUJZ01012447">
    <property type="protein sequence ID" value="OTF81659.1"/>
    <property type="molecule type" value="Genomic_DNA"/>
</dbReference>
<organism evidence="3 4">
    <name type="scientific">Euroglyphus maynei</name>
    <name type="common">Mayne's house dust mite</name>
    <dbReference type="NCBI Taxonomy" id="6958"/>
    <lineage>
        <taxon>Eukaryota</taxon>
        <taxon>Metazoa</taxon>
        <taxon>Ecdysozoa</taxon>
        <taxon>Arthropoda</taxon>
        <taxon>Chelicerata</taxon>
        <taxon>Arachnida</taxon>
        <taxon>Acari</taxon>
        <taxon>Acariformes</taxon>
        <taxon>Sarcoptiformes</taxon>
        <taxon>Astigmata</taxon>
        <taxon>Psoroptidia</taxon>
        <taxon>Analgoidea</taxon>
        <taxon>Pyroglyphidae</taxon>
        <taxon>Pyroglyphinae</taxon>
        <taxon>Euroglyphus</taxon>
    </lineage>
</organism>
<evidence type="ECO:0000259" key="2">
    <source>
        <dbReference type="Pfam" id="PF14727"/>
    </source>
</evidence>
<dbReference type="AlphaFoldDB" id="A0A1Y3BL14"/>
<evidence type="ECO:0000313" key="3">
    <source>
        <dbReference type="EMBL" id="OTF81659.1"/>
    </source>
</evidence>
<accession>A0A1Y3BL14</accession>
<evidence type="ECO:0000313" key="4">
    <source>
        <dbReference type="Proteomes" id="UP000194236"/>
    </source>
</evidence>
<gene>
    <name evidence="3" type="ORF">BLA29_010151</name>
</gene>
<dbReference type="InterPro" id="IPR028073">
    <property type="entry name" value="PHTB1_N_dom"/>
</dbReference>
<dbReference type="Pfam" id="PF14727">
    <property type="entry name" value="PHTB1_N"/>
    <property type="match status" value="1"/>
</dbReference>
<dbReference type="GO" id="GO:0016020">
    <property type="term" value="C:membrane"/>
    <property type="evidence" value="ECO:0007669"/>
    <property type="project" value="TreeGrafter"/>
</dbReference>
<protein>
    <submittedName>
        <fullName evidence="3">PTHB1-like protein</fullName>
    </submittedName>
</protein>
<dbReference type="PANTHER" id="PTHR20991:SF0">
    <property type="entry name" value="PROTEIN PTHB1"/>
    <property type="match status" value="1"/>
</dbReference>
<dbReference type="OrthoDB" id="10262646at2759"/>
<feature type="coiled-coil region" evidence="1">
    <location>
        <begin position="193"/>
        <end position="220"/>
    </location>
</feature>
<feature type="domain" description="PTHB1 N-terminal" evidence="2">
    <location>
        <begin position="3"/>
        <end position="183"/>
    </location>
</feature>
<proteinExistence type="predicted"/>
<dbReference type="PANTHER" id="PTHR20991">
    <property type="entry name" value="PARATHYROID HORMONE-RESPONSIVE B1 GENE"/>
    <property type="match status" value="1"/>
</dbReference>